<keyword evidence="1" id="KW-0732">Signal</keyword>
<accession>A0A087C4M8</accession>
<proteinExistence type="predicted"/>
<dbReference type="NCBIfam" id="TIGR03816">
    <property type="entry name" value="tadE_like_DECH"/>
    <property type="match status" value="1"/>
</dbReference>
<dbReference type="Proteomes" id="UP000029082">
    <property type="component" value="Unassembled WGS sequence"/>
</dbReference>
<name>A0A087C4M8_9BIFI</name>
<feature type="chain" id="PRO_5039603705" evidence="1">
    <location>
        <begin position="18"/>
        <end position="105"/>
    </location>
</feature>
<keyword evidence="3" id="KW-1185">Reference proteome</keyword>
<organism evidence="2 3">
    <name type="scientific">Bifidobacterium mongoliense DSM 21395</name>
    <dbReference type="NCBI Taxonomy" id="1437603"/>
    <lineage>
        <taxon>Bacteria</taxon>
        <taxon>Bacillati</taxon>
        <taxon>Actinomycetota</taxon>
        <taxon>Actinomycetes</taxon>
        <taxon>Bifidobacteriales</taxon>
        <taxon>Bifidobacteriaceae</taxon>
        <taxon>Bifidobacterium</taxon>
    </lineage>
</organism>
<evidence type="ECO:0000256" key="1">
    <source>
        <dbReference type="SAM" id="SignalP"/>
    </source>
</evidence>
<dbReference type="eggNOG" id="ENOG5033B4F">
    <property type="taxonomic scope" value="Bacteria"/>
</dbReference>
<dbReference type="OrthoDB" id="3240399at2"/>
<dbReference type="InterPro" id="IPR021202">
    <property type="entry name" value="Rv3654c-like"/>
</dbReference>
<protein>
    <submittedName>
        <fullName evidence="2">Pilus assembly protein TadE</fullName>
    </submittedName>
</protein>
<comment type="caution">
    <text evidence="2">The sequence shown here is derived from an EMBL/GenBank/DDBJ whole genome shotgun (WGS) entry which is preliminary data.</text>
</comment>
<evidence type="ECO:0000313" key="3">
    <source>
        <dbReference type="Proteomes" id="UP000029082"/>
    </source>
</evidence>
<reference evidence="2 3" key="1">
    <citation type="submission" date="2014-03" db="EMBL/GenBank/DDBJ databases">
        <title>Genomics of Bifidobacteria.</title>
        <authorList>
            <person name="Ventura M."/>
            <person name="Milani C."/>
            <person name="Lugli G.A."/>
        </authorList>
    </citation>
    <scope>NUCLEOTIDE SEQUENCE [LARGE SCALE GENOMIC DNA]</scope>
    <source>
        <strain evidence="2 3">DSM 21395</strain>
    </source>
</reference>
<gene>
    <name evidence="2" type="ORF">BMON_1492</name>
</gene>
<feature type="signal peptide" evidence="1">
    <location>
        <begin position="1"/>
        <end position="17"/>
    </location>
</feature>
<dbReference type="EMBL" id="JGZE01000004">
    <property type="protein sequence ID" value="KFI78228.1"/>
    <property type="molecule type" value="Genomic_DNA"/>
</dbReference>
<evidence type="ECO:0000313" key="2">
    <source>
        <dbReference type="EMBL" id="KFI78228.1"/>
    </source>
</evidence>
<dbReference type="STRING" id="1437603.GCA_000771525_01762"/>
<sequence>MVGMGLVAAAAVLLAMAASVGNLMVCQARARSAADLTALSSAAVLWHTQGDACAAAGTIADRHGGRLASCRVDGEDVVVTVAIPTRVPFAGEVSERAAAGPVECE</sequence>
<dbReference type="AlphaFoldDB" id="A0A087C4M8"/>